<dbReference type="Pfam" id="PF00248">
    <property type="entry name" value="Aldo_ket_red"/>
    <property type="match status" value="1"/>
</dbReference>
<dbReference type="Gene3D" id="3.20.20.100">
    <property type="entry name" value="NADP-dependent oxidoreductase domain"/>
    <property type="match status" value="1"/>
</dbReference>
<name>A0ABU8X9F0_9BURK</name>
<reference evidence="3 4" key="1">
    <citation type="submission" date="2024-03" db="EMBL/GenBank/DDBJ databases">
        <title>Novel species of the genus Variovorax.</title>
        <authorList>
            <person name="Liu Q."/>
            <person name="Xin Y.-H."/>
        </authorList>
    </citation>
    <scope>NUCLEOTIDE SEQUENCE [LARGE SCALE GENOMIC DNA]</scope>
    <source>
        <strain evidence="3 4">KACC 18901</strain>
    </source>
</reference>
<dbReference type="RefSeq" id="WP_340336399.1">
    <property type="nucleotide sequence ID" value="NZ_JBBKZS010000006.1"/>
</dbReference>
<evidence type="ECO:0000256" key="1">
    <source>
        <dbReference type="ARBA" id="ARBA00023002"/>
    </source>
</evidence>
<evidence type="ECO:0000313" key="3">
    <source>
        <dbReference type="EMBL" id="MEJ8856334.1"/>
    </source>
</evidence>
<evidence type="ECO:0000313" key="4">
    <source>
        <dbReference type="Proteomes" id="UP001367030"/>
    </source>
</evidence>
<dbReference type="EMBL" id="JBBKZS010000006">
    <property type="protein sequence ID" value="MEJ8856334.1"/>
    <property type="molecule type" value="Genomic_DNA"/>
</dbReference>
<proteinExistence type="predicted"/>
<dbReference type="PROSITE" id="PS00062">
    <property type="entry name" value="ALDOKETO_REDUCTASE_2"/>
    <property type="match status" value="1"/>
</dbReference>
<keyword evidence="4" id="KW-1185">Reference proteome</keyword>
<sequence length="336" mass="37082">MSLPTTRLGRTGLTVSRLALGTMTFGLQTDEATSFRILDKATDGGINFLDTADVYPLGGTVETTGRTEEIIGRWLRDKGASRRNEFIIATKAANKVGPNPWDQGNSRKHLLDAIDVSLKRLQMDHVDLYQLHHDDPNTPLDESLEALDVIVRSGRARYIGVSNFLSYRLARAIGRAALNRLTQFVSVQPRYSLLFREIERELLPLANEEGLGVIPYNPLAGGLLTGKYTPGAKPEDNTRFTLGTAGNMYQDRYWNERSFNTVSQLQKLAEEAGVPLSTLAVAWVMANPLITAPLLGASKPEQLDATLAAAEYKLPADLKQKLDELTAEYRKGDAPR</sequence>
<dbReference type="InterPro" id="IPR036812">
    <property type="entry name" value="NAD(P)_OxRdtase_dom_sf"/>
</dbReference>
<evidence type="ECO:0000259" key="2">
    <source>
        <dbReference type="Pfam" id="PF00248"/>
    </source>
</evidence>
<protein>
    <submittedName>
        <fullName evidence="3">Aldo/keto reductase</fullName>
    </submittedName>
</protein>
<dbReference type="PANTHER" id="PTHR43364">
    <property type="entry name" value="NADH-SPECIFIC METHYLGLYOXAL REDUCTASE-RELATED"/>
    <property type="match status" value="1"/>
</dbReference>
<gene>
    <name evidence="3" type="ORF">WKW79_17265</name>
</gene>
<accession>A0ABU8X9F0</accession>
<keyword evidence="1" id="KW-0560">Oxidoreductase</keyword>
<dbReference type="InterPro" id="IPR018170">
    <property type="entry name" value="Aldo/ket_reductase_CS"/>
</dbReference>
<feature type="domain" description="NADP-dependent oxidoreductase" evidence="2">
    <location>
        <begin position="17"/>
        <end position="325"/>
    </location>
</feature>
<dbReference type="SUPFAM" id="SSF51430">
    <property type="entry name" value="NAD(P)-linked oxidoreductase"/>
    <property type="match status" value="1"/>
</dbReference>
<dbReference type="InterPro" id="IPR023210">
    <property type="entry name" value="NADP_OxRdtase_dom"/>
</dbReference>
<dbReference type="PANTHER" id="PTHR43364:SF4">
    <property type="entry name" value="NAD(P)-LINKED OXIDOREDUCTASE SUPERFAMILY PROTEIN"/>
    <property type="match status" value="1"/>
</dbReference>
<organism evidence="3 4">
    <name type="scientific">Variovorax robiniae</name>
    <dbReference type="NCBI Taxonomy" id="1836199"/>
    <lineage>
        <taxon>Bacteria</taxon>
        <taxon>Pseudomonadati</taxon>
        <taxon>Pseudomonadota</taxon>
        <taxon>Betaproteobacteria</taxon>
        <taxon>Burkholderiales</taxon>
        <taxon>Comamonadaceae</taxon>
        <taxon>Variovorax</taxon>
    </lineage>
</organism>
<comment type="caution">
    <text evidence="3">The sequence shown here is derived from an EMBL/GenBank/DDBJ whole genome shotgun (WGS) entry which is preliminary data.</text>
</comment>
<dbReference type="InterPro" id="IPR050523">
    <property type="entry name" value="AKR_Detox_Biosynth"/>
</dbReference>
<dbReference type="Proteomes" id="UP001367030">
    <property type="component" value="Unassembled WGS sequence"/>
</dbReference>